<feature type="binding site" evidence="14">
    <location>
        <position position="301"/>
    </location>
    <ligand>
        <name>NAD(+)</name>
        <dbReference type="ChEBI" id="CHEBI:57540"/>
    </ligand>
</feature>
<reference evidence="19" key="1">
    <citation type="submission" date="2011-02" db="EMBL/GenBank/DDBJ databases">
        <title>Complete sequence of Methanobacterium sp. AL-21.</title>
        <authorList>
            <consortium name="US DOE Joint Genome Institute"/>
            <person name="Lucas S."/>
            <person name="Copeland A."/>
            <person name="Lapidus A."/>
            <person name="Cheng J.-F."/>
            <person name="Goodwin L."/>
            <person name="Pitluck S."/>
            <person name="Chertkov O."/>
            <person name="Detter J.C."/>
            <person name="Han C."/>
            <person name="Tapia R."/>
            <person name="Land M."/>
            <person name="Hauser L."/>
            <person name="Kyrpides N."/>
            <person name="Ivanova N."/>
            <person name="Mikhailova N."/>
            <person name="Pagani I."/>
            <person name="Cadillo-Quiroz H."/>
            <person name="Imachi H."/>
            <person name="Zinder S."/>
            <person name="Liu W."/>
            <person name="Woyke T."/>
        </authorList>
    </citation>
    <scope>NUCLEOTIDE SEQUENCE [LARGE SCALE GENOMIC DNA]</scope>
    <source>
        <strain evidence="19">AL-21</strain>
    </source>
</reference>
<dbReference type="InterPro" id="IPR036291">
    <property type="entry name" value="NAD(P)-bd_dom_sf"/>
</dbReference>
<dbReference type="Pfam" id="PF02800">
    <property type="entry name" value="Gp_dh_C"/>
    <property type="match status" value="1"/>
</dbReference>
<evidence type="ECO:0000259" key="17">
    <source>
        <dbReference type="SMART" id="SM00846"/>
    </source>
</evidence>
<dbReference type="GO" id="GO:0009089">
    <property type="term" value="P:lysine biosynthetic process via diaminopimelate"/>
    <property type="evidence" value="ECO:0007669"/>
    <property type="project" value="InterPro"/>
</dbReference>
<dbReference type="PROSITE" id="PS00071">
    <property type="entry name" value="GAPDH"/>
    <property type="match status" value="1"/>
</dbReference>
<dbReference type="NCBIfam" id="TIGR01546">
    <property type="entry name" value="GAPDH-II_archae"/>
    <property type="match status" value="1"/>
</dbReference>
<dbReference type="InterPro" id="IPR020828">
    <property type="entry name" value="GlycerAld_3-P_DH_NAD(P)-bd"/>
</dbReference>
<dbReference type="GO" id="GO:0006096">
    <property type="term" value="P:glycolytic process"/>
    <property type="evidence" value="ECO:0007669"/>
    <property type="project" value="UniProtKB-UniRule"/>
</dbReference>
<dbReference type="InterPro" id="IPR006436">
    <property type="entry name" value="Glyceraldehyde-3-P_DH_2_arc"/>
</dbReference>
<dbReference type="InterPro" id="IPR020830">
    <property type="entry name" value="GlycerAld_3-P_DH_AS"/>
</dbReference>
<dbReference type="GO" id="GO:0008839">
    <property type="term" value="F:4-hydroxy-tetrahydrodipicolinate reductase"/>
    <property type="evidence" value="ECO:0007669"/>
    <property type="project" value="InterPro"/>
</dbReference>
<evidence type="ECO:0000256" key="4">
    <source>
        <dbReference type="ARBA" id="ARBA00013024"/>
    </source>
</evidence>
<dbReference type="SMART" id="SM00846">
    <property type="entry name" value="Gp_dh_N"/>
    <property type="match status" value="1"/>
</dbReference>
<feature type="binding site" evidence="14">
    <location>
        <begin position="139"/>
        <end position="141"/>
    </location>
    <ligand>
        <name>D-glyceraldehyde 3-phosphate</name>
        <dbReference type="ChEBI" id="CHEBI:59776"/>
    </ligand>
</feature>
<sequence length="336" mass="36804">MKYIGINGYGTIGKRVADAISLQKDMKLAGVTKRTPNFEAKMAADNGYNIYMSDPTKEQLFEEADIKVAGTIDDLQDKIDLIIDCTPEGVGAKNLKSYQRAGIKAIFQGGESHKEIGRSFNSAANYDENIGADYVRVVSCNTTGLCRTLTPIAEIAKIRKVRAVLVRRGADPSQVNKGPINSIVPNPPITPSHHGPDVQTVLKGVNIFTIALLVPTTLMHQHNIMIELDSKLEIDDVVNKFGESSRVILVDAKNGLGSTAEIMEYANDLGRLRSDLYEIAVWRESINIVDNELYYMQAVHQESDVVPENVDAVRALLELGDSNVSISKTNQSMGIL</sequence>
<evidence type="ECO:0000256" key="10">
    <source>
        <dbReference type="ARBA" id="ARBA00023152"/>
    </source>
</evidence>
<evidence type="ECO:0000256" key="12">
    <source>
        <dbReference type="ARBA" id="ARBA00048067"/>
    </source>
</evidence>
<evidence type="ECO:0000256" key="13">
    <source>
        <dbReference type="ARBA" id="ARBA00048853"/>
    </source>
</evidence>
<dbReference type="PIRSF" id="PIRSF000149">
    <property type="entry name" value="GAP_DH"/>
    <property type="match status" value="1"/>
</dbReference>
<dbReference type="Gene3D" id="3.40.50.720">
    <property type="entry name" value="NAD(P)-binding Rossmann-like Domain"/>
    <property type="match status" value="1"/>
</dbReference>
<evidence type="ECO:0000256" key="7">
    <source>
        <dbReference type="ARBA" id="ARBA00022857"/>
    </source>
</evidence>
<evidence type="ECO:0000256" key="16">
    <source>
        <dbReference type="RuleBase" id="RU003388"/>
    </source>
</evidence>
<dbReference type="GO" id="GO:0004365">
    <property type="term" value="F:glyceraldehyde-3-phosphate dehydrogenase (NAD+) (phosphorylating) activity"/>
    <property type="evidence" value="ECO:0007669"/>
    <property type="project" value="UniProtKB-UniRule"/>
</dbReference>
<evidence type="ECO:0000256" key="5">
    <source>
        <dbReference type="ARBA" id="ARBA00021022"/>
    </source>
</evidence>
<evidence type="ECO:0000313" key="18">
    <source>
        <dbReference type="EMBL" id="ADZ09974.1"/>
    </source>
</evidence>
<feature type="active site" description="Nucleophile" evidence="14 15">
    <location>
        <position position="140"/>
    </location>
</feature>
<keyword evidence="10 14" id="KW-0324">Glycolysis</keyword>
<dbReference type="InterPro" id="IPR020831">
    <property type="entry name" value="GlycerAld/Erythrose_P_DH"/>
</dbReference>
<evidence type="ECO:0000256" key="15">
    <source>
        <dbReference type="PIRSR" id="PIRSR000149-1"/>
    </source>
</evidence>
<dbReference type="CDD" id="cd02278">
    <property type="entry name" value="GAPDH_II_N"/>
    <property type="match status" value="1"/>
</dbReference>
<feature type="binding site" evidence="14">
    <location>
        <position position="168"/>
    </location>
    <ligand>
        <name>NAD(+)</name>
        <dbReference type="ChEBI" id="CHEBI:57540"/>
    </ligand>
</feature>
<organism evidence="18 19">
    <name type="scientific">Methanobacterium lacus (strain AL-21)</name>
    <dbReference type="NCBI Taxonomy" id="877455"/>
    <lineage>
        <taxon>Archaea</taxon>
        <taxon>Methanobacteriati</taxon>
        <taxon>Methanobacteriota</taxon>
        <taxon>Methanomada group</taxon>
        <taxon>Methanobacteria</taxon>
        <taxon>Methanobacteriales</taxon>
        <taxon>Methanobacteriaceae</taxon>
        <taxon>Methanobacterium</taxon>
    </lineage>
</organism>
<evidence type="ECO:0000256" key="9">
    <source>
        <dbReference type="ARBA" id="ARBA00023027"/>
    </source>
</evidence>
<feature type="binding site" evidence="14">
    <location>
        <position position="110"/>
    </location>
    <ligand>
        <name>NAD(+)</name>
        <dbReference type="ChEBI" id="CHEBI:57540"/>
    </ligand>
</feature>
<feature type="binding site" evidence="14">
    <location>
        <begin position="194"/>
        <end position="195"/>
    </location>
    <ligand>
        <name>D-glyceraldehyde 3-phosphate</name>
        <dbReference type="ChEBI" id="CHEBI:59776"/>
    </ligand>
</feature>
<name>F0T9U5_METLA</name>
<comment type="similarity">
    <text evidence="2 14 16">Belongs to the glyceraldehyde-3-phosphate dehydrogenase family.</text>
</comment>
<dbReference type="Gene3D" id="3.30.360.10">
    <property type="entry name" value="Dihydrodipicolinate Reductase, domain 2"/>
    <property type="match status" value="1"/>
</dbReference>
<keyword evidence="6 14" id="KW-0963">Cytoplasm</keyword>
<feature type="domain" description="Glyceraldehyde 3-phosphate dehydrogenase NAD(P) binding" evidence="17">
    <location>
        <begin position="2"/>
        <end position="140"/>
    </location>
</feature>
<evidence type="ECO:0000313" key="19">
    <source>
        <dbReference type="Proteomes" id="UP000007490"/>
    </source>
</evidence>
<keyword evidence="7 14" id="KW-0521">NADP</keyword>
<dbReference type="GeneID" id="10278208"/>
<comment type="subunit">
    <text evidence="3 14 16">Homotetramer.</text>
</comment>
<comment type="catalytic activity">
    <reaction evidence="13 14 16">
        <text>D-glyceraldehyde 3-phosphate + phosphate + NAD(+) = (2R)-3-phospho-glyceroyl phosphate + NADH + H(+)</text>
        <dbReference type="Rhea" id="RHEA:10300"/>
        <dbReference type="ChEBI" id="CHEBI:15378"/>
        <dbReference type="ChEBI" id="CHEBI:43474"/>
        <dbReference type="ChEBI" id="CHEBI:57540"/>
        <dbReference type="ChEBI" id="CHEBI:57604"/>
        <dbReference type="ChEBI" id="CHEBI:57945"/>
        <dbReference type="ChEBI" id="CHEBI:59776"/>
        <dbReference type="EC" id="1.2.1.59"/>
    </reaction>
</comment>
<dbReference type="HOGENOM" id="CLU_069533_0_0_2"/>
<dbReference type="SUPFAM" id="SSF55347">
    <property type="entry name" value="Glyceraldehyde-3-phosphate dehydrogenase-like, C-terminal domain"/>
    <property type="match status" value="1"/>
</dbReference>
<dbReference type="InterPro" id="IPR020829">
    <property type="entry name" value="GlycerAld_3-P_DH_cat"/>
</dbReference>
<reference evidence="18 19" key="2">
    <citation type="journal article" date="2014" name="Int. J. Syst. Evol. Microbiol.">
        <title>Methanobacterium paludis sp. nov. and a novel strain of Methanobacterium lacus isolated from northern peatlands.</title>
        <authorList>
            <person name="Cadillo-Quiroz H."/>
            <person name="Brauer S.L."/>
            <person name="Goodson N."/>
            <person name="Yavitt J.B."/>
            <person name="Zinder S.H."/>
        </authorList>
    </citation>
    <scope>NUCLEOTIDE SEQUENCE [LARGE SCALE GENOMIC DNA]</scope>
    <source>
        <strain evidence="18 19">AL-21</strain>
    </source>
</reference>
<proteinExistence type="inferred from homology"/>
<feature type="binding site" evidence="14">
    <location>
        <begin position="11"/>
        <end position="12"/>
    </location>
    <ligand>
        <name>NAD(+)</name>
        <dbReference type="ChEBI" id="CHEBI:57540"/>
    </ligand>
</feature>
<dbReference type="EC" id="1.2.1.59" evidence="4 14"/>
<keyword evidence="8 14" id="KW-0560">Oxidoreductase</keyword>
<dbReference type="RefSeq" id="WP_013645325.1">
    <property type="nucleotide sequence ID" value="NC_015216.1"/>
</dbReference>
<comment type="catalytic activity">
    <reaction evidence="12 14 16">
        <text>D-glyceraldehyde 3-phosphate + phosphate + NADP(+) = (2R)-3-phospho-glyceroyl phosphate + NADPH + H(+)</text>
        <dbReference type="Rhea" id="RHEA:10296"/>
        <dbReference type="ChEBI" id="CHEBI:15378"/>
        <dbReference type="ChEBI" id="CHEBI:43474"/>
        <dbReference type="ChEBI" id="CHEBI:57604"/>
        <dbReference type="ChEBI" id="CHEBI:57783"/>
        <dbReference type="ChEBI" id="CHEBI:58349"/>
        <dbReference type="ChEBI" id="CHEBI:59776"/>
        <dbReference type="EC" id="1.2.1.59"/>
    </reaction>
</comment>
<evidence type="ECO:0000256" key="1">
    <source>
        <dbReference type="ARBA" id="ARBA00004869"/>
    </source>
</evidence>
<keyword evidence="19" id="KW-1185">Reference proteome</keyword>
<dbReference type="GO" id="GO:0051287">
    <property type="term" value="F:NAD binding"/>
    <property type="evidence" value="ECO:0007669"/>
    <property type="project" value="UniProtKB-UniRule"/>
</dbReference>
<comment type="subcellular location">
    <subcellularLocation>
        <location evidence="14 16">Cytoplasm</location>
    </subcellularLocation>
</comment>
<accession>F0T9U5</accession>
<dbReference type="GO" id="GO:0005737">
    <property type="term" value="C:cytoplasm"/>
    <property type="evidence" value="ECO:0007669"/>
    <property type="project" value="UniProtKB-SubCell"/>
</dbReference>
<evidence type="ECO:0000256" key="11">
    <source>
        <dbReference type="ARBA" id="ARBA00030647"/>
    </source>
</evidence>
<dbReference type="GO" id="GO:0050661">
    <property type="term" value="F:NADP binding"/>
    <property type="evidence" value="ECO:0007669"/>
    <property type="project" value="UniProtKB-UniRule"/>
</dbReference>
<dbReference type="OrthoDB" id="295712at2157"/>
<dbReference type="HAMAP" id="MF_00559">
    <property type="entry name" value="G3P_dehdrog_arch"/>
    <property type="match status" value="1"/>
</dbReference>
<dbReference type="EMBL" id="CP002551">
    <property type="protein sequence ID" value="ADZ09974.1"/>
    <property type="molecule type" value="Genomic_DNA"/>
</dbReference>
<gene>
    <name evidence="14" type="primary">gap</name>
    <name evidence="18" type="ordered locus">Metbo_1751</name>
</gene>
<dbReference type="GO" id="GO:0047100">
    <property type="term" value="F:glyceraldehyde-3-phosphate dehydrogenase (NADP+) (phosphorylating) activity"/>
    <property type="evidence" value="ECO:0007669"/>
    <property type="project" value="RHEA"/>
</dbReference>
<evidence type="ECO:0000256" key="2">
    <source>
        <dbReference type="ARBA" id="ARBA00007406"/>
    </source>
</evidence>
<dbReference type="KEGG" id="mel:Metbo_1751"/>
<dbReference type="InterPro" id="IPR000846">
    <property type="entry name" value="DapB_N"/>
</dbReference>
<evidence type="ECO:0000256" key="8">
    <source>
        <dbReference type="ARBA" id="ARBA00023002"/>
    </source>
</evidence>
<protein>
    <recommendedName>
        <fullName evidence="5 14">Glyceraldehyde-3-phosphate dehydrogenase</fullName>
        <shortName evidence="14">GAPDH</shortName>
        <ecNumber evidence="4 14">1.2.1.59</ecNumber>
    </recommendedName>
    <alternativeName>
        <fullName evidence="11 14">NAD(P)-dependent glyceraldehyde-3-phosphate dehydrogenase</fullName>
    </alternativeName>
</protein>
<evidence type="ECO:0000256" key="14">
    <source>
        <dbReference type="HAMAP-Rule" id="MF_00559"/>
    </source>
</evidence>
<dbReference type="UniPathway" id="UPA00109">
    <property type="reaction ID" value="UER00184"/>
</dbReference>
<dbReference type="AlphaFoldDB" id="F0T9U5"/>
<evidence type="ECO:0000256" key="6">
    <source>
        <dbReference type="ARBA" id="ARBA00022490"/>
    </source>
</evidence>
<dbReference type="eggNOG" id="arCOG00493">
    <property type="taxonomic scope" value="Archaea"/>
</dbReference>
<dbReference type="NCBIfam" id="NF003251">
    <property type="entry name" value="PRK04207.1"/>
    <property type="match status" value="1"/>
</dbReference>
<comment type="pathway">
    <text evidence="1 14 16">Carbohydrate degradation; glycolysis; pyruvate from D-glyceraldehyde 3-phosphate: step 1/5.</text>
</comment>
<keyword evidence="9 14" id="KW-0520">NAD</keyword>
<dbReference type="SUPFAM" id="SSF51735">
    <property type="entry name" value="NAD(P)-binding Rossmann-fold domains"/>
    <property type="match status" value="1"/>
</dbReference>
<dbReference type="Proteomes" id="UP000007490">
    <property type="component" value="Chromosome"/>
</dbReference>
<dbReference type="Pfam" id="PF01113">
    <property type="entry name" value="DapB_N"/>
    <property type="match status" value="1"/>
</dbReference>
<evidence type="ECO:0000256" key="3">
    <source>
        <dbReference type="ARBA" id="ARBA00011881"/>
    </source>
</evidence>
<dbReference type="CDD" id="cd18127">
    <property type="entry name" value="GAPDH_II_C"/>
    <property type="match status" value="1"/>
</dbReference>
<dbReference type="STRING" id="877455.Metbo_1751"/>